<gene>
    <name evidence="10" type="ORF">EDC90_10533</name>
</gene>
<organism evidence="10 11">
    <name type="scientific">Martelella mediterranea</name>
    <dbReference type="NCBI Taxonomy" id="293089"/>
    <lineage>
        <taxon>Bacteria</taxon>
        <taxon>Pseudomonadati</taxon>
        <taxon>Pseudomonadota</taxon>
        <taxon>Alphaproteobacteria</taxon>
        <taxon>Hyphomicrobiales</taxon>
        <taxon>Aurantimonadaceae</taxon>
        <taxon>Martelella</taxon>
    </lineage>
</organism>
<reference evidence="10 11" key="1">
    <citation type="submission" date="2019-03" db="EMBL/GenBank/DDBJ databases">
        <title>Freshwater and sediment microbial communities from various areas in North America, analyzing microbe dynamics in response to fracking.</title>
        <authorList>
            <person name="Lamendella R."/>
        </authorList>
    </citation>
    <scope>NUCLEOTIDE SEQUENCE [LARGE SCALE GENOMIC DNA]</scope>
    <source>
        <strain evidence="10 11">175.2</strain>
    </source>
</reference>
<evidence type="ECO:0000256" key="5">
    <source>
        <dbReference type="ARBA" id="ARBA00022692"/>
    </source>
</evidence>
<evidence type="ECO:0000313" key="11">
    <source>
        <dbReference type="Proteomes" id="UP000295097"/>
    </source>
</evidence>
<dbReference type="InterPro" id="IPR050297">
    <property type="entry name" value="LipidA_mod_glycosyltrf_83"/>
</dbReference>
<evidence type="ECO:0000256" key="3">
    <source>
        <dbReference type="ARBA" id="ARBA00022676"/>
    </source>
</evidence>
<feature type="transmembrane region" description="Helical" evidence="8">
    <location>
        <begin position="102"/>
        <end position="119"/>
    </location>
</feature>
<evidence type="ECO:0000256" key="4">
    <source>
        <dbReference type="ARBA" id="ARBA00022679"/>
    </source>
</evidence>
<dbReference type="PANTHER" id="PTHR33908">
    <property type="entry name" value="MANNOSYLTRANSFERASE YKCB-RELATED"/>
    <property type="match status" value="1"/>
</dbReference>
<feature type="transmembrane region" description="Helical" evidence="8">
    <location>
        <begin position="310"/>
        <end position="327"/>
    </location>
</feature>
<keyword evidence="7 8" id="KW-0472">Membrane</keyword>
<feature type="transmembrane region" description="Helical" evidence="8">
    <location>
        <begin position="198"/>
        <end position="219"/>
    </location>
</feature>
<feature type="transmembrane region" description="Helical" evidence="8">
    <location>
        <begin position="347"/>
        <end position="366"/>
    </location>
</feature>
<dbReference type="PANTHER" id="PTHR33908:SF9">
    <property type="entry name" value="BLL5595 PROTEIN"/>
    <property type="match status" value="1"/>
</dbReference>
<dbReference type="InterPro" id="IPR038731">
    <property type="entry name" value="RgtA/B/C-like"/>
</dbReference>
<dbReference type="GO" id="GO:0009103">
    <property type="term" value="P:lipopolysaccharide biosynthetic process"/>
    <property type="evidence" value="ECO:0007669"/>
    <property type="project" value="UniProtKB-ARBA"/>
</dbReference>
<evidence type="ECO:0000256" key="6">
    <source>
        <dbReference type="ARBA" id="ARBA00022989"/>
    </source>
</evidence>
<evidence type="ECO:0000313" key="10">
    <source>
        <dbReference type="EMBL" id="TCT29238.1"/>
    </source>
</evidence>
<comment type="subcellular location">
    <subcellularLocation>
        <location evidence="1">Cell membrane</location>
        <topology evidence="1">Multi-pass membrane protein</topology>
    </subcellularLocation>
</comment>
<feature type="domain" description="Glycosyltransferase RgtA/B/C/D-like" evidence="9">
    <location>
        <begin position="53"/>
        <end position="216"/>
    </location>
</feature>
<protein>
    <submittedName>
        <fullName evidence="10">Dolichyl-phosphate-mannose-protein mannosyltransferase</fullName>
    </submittedName>
</protein>
<proteinExistence type="predicted"/>
<keyword evidence="5 8" id="KW-0812">Transmembrane</keyword>
<keyword evidence="3 10" id="KW-0328">Glycosyltransferase</keyword>
<dbReference type="AlphaFoldDB" id="A0A4R3NJJ2"/>
<dbReference type="GO" id="GO:0016763">
    <property type="term" value="F:pentosyltransferase activity"/>
    <property type="evidence" value="ECO:0007669"/>
    <property type="project" value="TreeGrafter"/>
</dbReference>
<keyword evidence="11" id="KW-1185">Reference proteome</keyword>
<feature type="transmembrane region" description="Helical" evidence="8">
    <location>
        <begin position="240"/>
        <end position="266"/>
    </location>
</feature>
<evidence type="ECO:0000256" key="1">
    <source>
        <dbReference type="ARBA" id="ARBA00004651"/>
    </source>
</evidence>
<feature type="transmembrane region" description="Helical" evidence="8">
    <location>
        <begin position="155"/>
        <end position="178"/>
    </location>
</feature>
<keyword evidence="6 8" id="KW-1133">Transmembrane helix</keyword>
<comment type="caution">
    <text evidence="10">The sequence shown here is derived from an EMBL/GenBank/DDBJ whole genome shotgun (WGS) entry which is preliminary data.</text>
</comment>
<keyword evidence="4 10" id="KW-0808">Transferase</keyword>
<evidence type="ECO:0000259" key="9">
    <source>
        <dbReference type="Pfam" id="PF13231"/>
    </source>
</evidence>
<dbReference type="EMBL" id="SMAR01000053">
    <property type="protein sequence ID" value="TCT29238.1"/>
    <property type="molecule type" value="Genomic_DNA"/>
</dbReference>
<dbReference type="GO" id="GO:0005886">
    <property type="term" value="C:plasma membrane"/>
    <property type="evidence" value="ECO:0007669"/>
    <property type="project" value="UniProtKB-SubCell"/>
</dbReference>
<dbReference type="Pfam" id="PF13231">
    <property type="entry name" value="PMT_2"/>
    <property type="match status" value="1"/>
</dbReference>
<dbReference type="OrthoDB" id="7671407at2"/>
<keyword evidence="2" id="KW-1003">Cell membrane</keyword>
<name>A0A4R3NJJ2_9HYPH</name>
<feature type="transmembrane region" description="Helical" evidence="8">
    <location>
        <begin position="74"/>
        <end position="95"/>
    </location>
</feature>
<sequence length="500" mass="55537">MMKPETLSPVRFTLIHCVFWWIMIVVAKGGAPFHGDMAEVYAWSQHWLMGSDKHPQFLPWMAKLWFMVAPKTIASFYLLSAVNLAVGMLGIVALGKALKFERFPLLVAMALCALAFPYLTLADKLNMNTICLSTWPWLAWAFVKTADRTVKHRLLYAVLFGVFATAAMLSKYYTIVLLAPLLALSLTRENRWLWATPAPYVAFAVFVITLAPHALWLIDHSGAVKYAEDQRATSDLGSKISHLVQFAIVPLSYWPVPIILAAILFVSGGPAKRIVQVFRFPVSGKALVFMSVGPLLLTLIIGATGFAELGVPWAIPIGFAFTLYLVANADRQLLETNGPKFINAFRFIWPIMIIGALLFRVANVLVGDMDLPAEPFPQAANAVVQNWEREHDSPLRWISKGNHAGQIAFFAPEPIEALPETPDRLPSYYPALEDWRNVNGVIFCSLSQQGQIDQACMDEAVAWAKSVDMQAIPETFSVQADTMFGKAAPFDFSVVYVAPR</sequence>
<evidence type="ECO:0000256" key="8">
    <source>
        <dbReference type="SAM" id="Phobius"/>
    </source>
</evidence>
<evidence type="ECO:0000256" key="7">
    <source>
        <dbReference type="ARBA" id="ARBA00023136"/>
    </source>
</evidence>
<feature type="transmembrane region" description="Helical" evidence="8">
    <location>
        <begin position="286"/>
        <end position="303"/>
    </location>
</feature>
<accession>A0A4R3NJJ2</accession>
<dbReference type="Proteomes" id="UP000295097">
    <property type="component" value="Unassembled WGS sequence"/>
</dbReference>
<feature type="transmembrane region" description="Helical" evidence="8">
    <location>
        <begin position="12"/>
        <end position="31"/>
    </location>
</feature>
<dbReference type="RefSeq" id="WP_132314140.1">
    <property type="nucleotide sequence ID" value="NZ_SMAR01000053.1"/>
</dbReference>
<evidence type="ECO:0000256" key="2">
    <source>
        <dbReference type="ARBA" id="ARBA00022475"/>
    </source>
</evidence>